<dbReference type="AlphaFoldDB" id="A0A1V6S126"/>
<protein>
    <submittedName>
        <fullName evidence="2">Uncharacterized protein</fullName>
    </submittedName>
</protein>
<evidence type="ECO:0000313" key="3">
    <source>
        <dbReference type="Proteomes" id="UP000191518"/>
    </source>
</evidence>
<gene>
    <name evidence="2" type="ORF">PENVUL_c013G05618</name>
</gene>
<feature type="signal peptide" evidence="1">
    <location>
        <begin position="1"/>
        <end position="21"/>
    </location>
</feature>
<reference evidence="3" key="1">
    <citation type="journal article" date="2017" name="Nat. Microbiol.">
        <title>Global analysis of biosynthetic gene clusters reveals vast potential of secondary metabolite production in Penicillium species.</title>
        <authorList>
            <person name="Nielsen J.C."/>
            <person name="Grijseels S."/>
            <person name="Prigent S."/>
            <person name="Ji B."/>
            <person name="Dainat J."/>
            <person name="Nielsen K.F."/>
            <person name="Frisvad J.C."/>
            <person name="Workman M."/>
            <person name="Nielsen J."/>
        </authorList>
    </citation>
    <scope>NUCLEOTIDE SEQUENCE [LARGE SCALE GENOMIC DNA]</scope>
    <source>
        <strain evidence="3">IBT 29486</strain>
    </source>
</reference>
<organism evidence="2 3">
    <name type="scientific">Penicillium vulpinum</name>
    <dbReference type="NCBI Taxonomy" id="29845"/>
    <lineage>
        <taxon>Eukaryota</taxon>
        <taxon>Fungi</taxon>
        <taxon>Dikarya</taxon>
        <taxon>Ascomycota</taxon>
        <taxon>Pezizomycotina</taxon>
        <taxon>Eurotiomycetes</taxon>
        <taxon>Eurotiomycetidae</taxon>
        <taxon>Eurotiales</taxon>
        <taxon>Aspergillaceae</taxon>
        <taxon>Penicillium</taxon>
    </lineage>
</organism>
<dbReference type="Proteomes" id="UP000191518">
    <property type="component" value="Unassembled WGS sequence"/>
</dbReference>
<proteinExistence type="predicted"/>
<comment type="caution">
    <text evidence="2">The sequence shown here is derived from an EMBL/GenBank/DDBJ whole genome shotgun (WGS) entry which is preliminary data.</text>
</comment>
<dbReference type="OrthoDB" id="3780330at2759"/>
<accession>A0A1V6S126</accession>
<keyword evidence="1" id="KW-0732">Signal</keyword>
<evidence type="ECO:0000256" key="1">
    <source>
        <dbReference type="SAM" id="SignalP"/>
    </source>
</evidence>
<dbReference type="EMBL" id="MDYP01000013">
    <property type="protein sequence ID" value="OQE07568.1"/>
    <property type="molecule type" value="Genomic_DNA"/>
</dbReference>
<feature type="chain" id="PRO_5013365712" evidence="1">
    <location>
        <begin position="22"/>
        <end position="258"/>
    </location>
</feature>
<sequence length="258" mass="27974">MFPRILLSVVFLFGLLGSVLSAGELGITRDTSLGADVQAYNSKCTFITQPSDAEFLKMIEAAFQEMQALPGTRKEKAGRPAAMIGLSIDNEVYFSSSVKGMNDNPLIYQKVAWRDGKGELNPQLASGLQEVTDALTACSTPENKQHGNQASCGELMSSLLWLVDNQGESLAAHHAKVAAYYSKGYLPPCHAIDESDTSSQKWGCSSWTRKVGLAVVGKIESLPADFPRPVSTQSLMLQQCLVKEVKQDETDQNQLPGL</sequence>
<name>A0A1V6S126_9EURO</name>
<evidence type="ECO:0000313" key="2">
    <source>
        <dbReference type="EMBL" id="OQE07568.1"/>
    </source>
</evidence>
<keyword evidence="3" id="KW-1185">Reference proteome</keyword>